<gene>
    <name evidence="1" type="ORF">IAB98_08650</name>
</gene>
<comment type="caution">
    <text evidence="1">The sequence shown here is derived from an EMBL/GenBank/DDBJ whole genome shotgun (WGS) entry which is preliminary data.</text>
</comment>
<reference evidence="1" key="2">
    <citation type="journal article" date="2021" name="PeerJ">
        <title>Extensive microbial diversity within the chicken gut microbiome revealed by metagenomics and culture.</title>
        <authorList>
            <person name="Gilroy R."/>
            <person name="Ravi A."/>
            <person name="Getino M."/>
            <person name="Pursley I."/>
            <person name="Horton D.L."/>
            <person name="Alikhan N.F."/>
            <person name="Baker D."/>
            <person name="Gharbi K."/>
            <person name="Hall N."/>
            <person name="Watson M."/>
            <person name="Adriaenssens E.M."/>
            <person name="Foster-Nyarko E."/>
            <person name="Jarju S."/>
            <person name="Secka A."/>
            <person name="Antonio M."/>
            <person name="Oren A."/>
            <person name="Chaudhuri R.R."/>
            <person name="La Ragione R."/>
            <person name="Hildebrand F."/>
            <person name="Pallen M.J."/>
        </authorList>
    </citation>
    <scope>NUCLEOTIDE SEQUENCE</scope>
    <source>
        <strain evidence="1">ChiSxjej1B13-7041</strain>
    </source>
</reference>
<protein>
    <submittedName>
        <fullName evidence="1">Ribonuclease Z</fullName>
    </submittedName>
</protein>
<reference evidence="1" key="1">
    <citation type="submission" date="2020-10" db="EMBL/GenBank/DDBJ databases">
        <authorList>
            <person name="Gilroy R."/>
        </authorList>
    </citation>
    <scope>NUCLEOTIDE SEQUENCE</scope>
    <source>
        <strain evidence="1">ChiSxjej1B13-7041</strain>
    </source>
</reference>
<evidence type="ECO:0000313" key="2">
    <source>
        <dbReference type="Proteomes" id="UP000886841"/>
    </source>
</evidence>
<proteinExistence type="predicted"/>
<dbReference type="AlphaFoldDB" id="A0A9D1EK28"/>
<accession>A0A9D1EK28</accession>
<dbReference type="EMBL" id="DVHU01000078">
    <property type="protein sequence ID" value="HIR93470.1"/>
    <property type="molecule type" value="Genomic_DNA"/>
</dbReference>
<dbReference type="Proteomes" id="UP000886841">
    <property type="component" value="Unassembled WGS sequence"/>
</dbReference>
<evidence type="ECO:0000313" key="1">
    <source>
        <dbReference type="EMBL" id="HIR93470.1"/>
    </source>
</evidence>
<sequence length="144" mass="16747">MILLMCVDDGWGLAFNGRRQSRDREVTADMLRLAGESRLWMAPGSLKLFQGPEGQCPGQVQAAGDFLERAGEGEYSFAETLDTADESLEERVEELVLYRWNRKYPADVRLQWDFEKYKLKECVEFPGYSHEKITRERYVKGRKE</sequence>
<name>A0A9D1EK28_9FIRM</name>
<organism evidence="1 2">
    <name type="scientific">Candidatus Egerieimonas intestinavium</name>
    <dbReference type="NCBI Taxonomy" id="2840777"/>
    <lineage>
        <taxon>Bacteria</taxon>
        <taxon>Bacillati</taxon>
        <taxon>Bacillota</taxon>
        <taxon>Clostridia</taxon>
        <taxon>Lachnospirales</taxon>
        <taxon>Lachnospiraceae</taxon>
        <taxon>Lachnospiraceae incertae sedis</taxon>
        <taxon>Candidatus Egerieimonas</taxon>
    </lineage>
</organism>